<sequence>MGLKDWWRGVTGTGGEEILEKAGNAPARLPERTGYEYGIPDAGLTECNQRMGAATGTDRRTMLTQLREAYLACTWSWSAINAVARTVTAGGLITDWDGDDNDGTKDIPDKPAEVLNLERMLAYCNPQEDIRQILRGVITDLLVFGDAFLEVVRVGRQPVALYSLDAPSMFPTADAHGQITGYVQVTELGQRAEFDPEDVIHISLDSPQSSIFGVSPTQAALLPIMGWLFASGTTKELFKRGNPSEIHVDMPAGTSPSDVNRWVAQYMTRNVGSRNIGTPVMTRGGATVNELNSSRTIDYLAYIDQKRDEILACYGVPPAKVGVIESGNLGGGTGEAQDRTFMVNTVQPLGELVLEKLNWHLARLGFGVTGWKLKFGEVDMRDSETVEKIRDIRVRNGSWTLNRYRTEIGEPPVDGGNDSVLIDRENLVRWDDIDALSKANVANKLRGTALEPGDPVPGEPLALEKPEPQPVPAALQLAPPGNPDGSDPARPDDTTVPTPPRPGDKDEDEEDPQEAWRAAYRQRLAEALATLPAAA</sequence>
<dbReference type="RefSeq" id="WP_407992409.1">
    <property type="nucleotide sequence ID" value="NZ_AP035882.1"/>
</dbReference>
<geneLocation type="plasmid" evidence="2">
    <name>pCMC57_01</name>
</geneLocation>
<organism evidence="2">
    <name type="scientific">Kitasatospora sp. CMC57</name>
    <dbReference type="NCBI Taxonomy" id="3231513"/>
    <lineage>
        <taxon>Bacteria</taxon>
        <taxon>Bacillati</taxon>
        <taxon>Actinomycetota</taxon>
        <taxon>Actinomycetes</taxon>
        <taxon>Kitasatosporales</taxon>
        <taxon>Streptomycetaceae</taxon>
        <taxon>Kitasatospora</taxon>
    </lineage>
</organism>
<evidence type="ECO:0008006" key="3">
    <source>
        <dbReference type="Google" id="ProtNLM"/>
    </source>
</evidence>
<evidence type="ECO:0000256" key="1">
    <source>
        <dbReference type="SAM" id="MobiDB-lite"/>
    </source>
</evidence>
<dbReference type="KEGG" id="kic:KCMC57_63860"/>
<dbReference type="AlphaFoldDB" id="A0AB33K8M0"/>
<protein>
    <recommendedName>
        <fullName evidence="3">Phage portal protein</fullName>
    </recommendedName>
</protein>
<dbReference type="Pfam" id="PF04860">
    <property type="entry name" value="Phage_portal"/>
    <property type="match status" value="1"/>
</dbReference>
<dbReference type="EMBL" id="AP035882">
    <property type="protein sequence ID" value="BFP50018.1"/>
    <property type="molecule type" value="Genomic_DNA"/>
</dbReference>
<feature type="region of interest" description="Disordered" evidence="1">
    <location>
        <begin position="447"/>
        <end position="515"/>
    </location>
</feature>
<gene>
    <name evidence="2" type="ORF">KCMC57_63860</name>
</gene>
<name>A0AB33K8M0_9ACTN</name>
<reference evidence="2" key="1">
    <citation type="submission" date="2024-07" db="EMBL/GenBank/DDBJ databases">
        <title>Complete genome sequences of cellulolytic bacteria, Kitasatospora sp. CMC57 and Streptomyces sp. CMC78, isolated from Japanese agricultural soil.</title>
        <authorList>
            <person name="Hashimoto T."/>
            <person name="Ito M."/>
            <person name="Iwamoto M."/>
            <person name="Fukahori D."/>
            <person name="Shoda T."/>
            <person name="Sakoda M."/>
            <person name="Morohoshi T."/>
            <person name="Mitsuboshi M."/>
            <person name="Nishizawa T."/>
        </authorList>
    </citation>
    <scope>NUCLEOTIDE SEQUENCE</scope>
    <source>
        <strain evidence="2">CMC57</strain>
        <plasmid evidence="2">pCMC57_01</plasmid>
    </source>
</reference>
<accession>A0AB33K8M0</accession>
<keyword evidence="2" id="KW-0614">Plasmid</keyword>
<evidence type="ECO:0000313" key="2">
    <source>
        <dbReference type="EMBL" id="BFP50018.1"/>
    </source>
</evidence>
<proteinExistence type="predicted"/>
<dbReference type="InterPro" id="IPR006944">
    <property type="entry name" value="Phage/GTA_portal"/>
</dbReference>